<dbReference type="Proteomes" id="UP001550850">
    <property type="component" value="Unassembled WGS sequence"/>
</dbReference>
<organism evidence="2 3">
    <name type="scientific">Streptomyces fragilis</name>
    <dbReference type="NCBI Taxonomy" id="67301"/>
    <lineage>
        <taxon>Bacteria</taxon>
        <taxon>Bacillati</taxon>
        <taxon>Actinomycetota</taxon>
        <taxon>Actinomycetes</taxon>
        <taxon>Kitasatosporales</taxon>
        <taxon>Streptomycetaceae</taxon>
        <taxon>Streptomyces</taxon>
    </lineage>
</organism>
<gene>
    <name evidence="2" type="ORF">AB0E65_22800</name>
</gene>
<evidence type="ECO:0000256" key="1">
    <source>
        <dbReference type="SAM" id="SignalP"/>
    </source>
</evidence>
<proteinExistence type="predicted"/>
<keyword evidence="3" id="KW-1185">Reference proteome</keyword>
<keyword evidence="1" id="KW-0732">Signal</keyword>
<comment type="caution">
    <text evidence="2">The sequence shown here is derived from an EMBL/GenBank/DDBJ whole genome shotgun (WGS) entry which is preliminary data.</text>
</comment>
<evidence type="ECO:0000313" key="3">
    <source>
        <dbReference type="Proteomes" id="UP001550850"/>
    </source>
</evidence>
<reference evidence="2 3" key="1">
    <citation type="submission" date="2024-06" db="EMBL/GenBank/DDBJ databases">
        <title>The Natural Products Discovery Center: Release of the First 8490 Sequenced Strains for Exploring Actinobacteria Biosynthetic Diversity.</title>
        <authorList>
            <person name="Kalkreuter E."/>
            <person name="Kautsar S.A."/>
            <person name="Yang D."/>
            <person name="Bader C.D."/>
            <person name="Teijaro C.N."/>
            <person name="Fluegel L."/>
            <person name="Davis C.M."/>
            <person name="Simpson J.R."/>
            <person name="Lauterbach L."/>
            <person name="Steele A.D."/>
            <person name="Gui C."/>
            <person name="Meng S."/>
            <person name="Li G."/>
            <person name="Viehrig K."/>
            <person name="Ye F."/>
            <person name="Su P."/>
            <person name="Kiefer A.F."/>
            <person name="Nichols A."/>
            <person name="Cepeda A.J."/>
            <person name="Yan W."/>
            <person name="Fan B."/>
            <person name="Jiang Y."/>
            <person name="Adhikari A."/>
            <person name="Zheng C.-J."/>
            <person name="Schuster L."/>
            <person name="Cowan T.M."/>
            <person name="Smanski M.J."/>
            <person name="Chevrette M.G."/>
            <person name="De Carvalho L.P.S."/>
            <person name="Shen B."/>
        </authorList>
    </citation>
    <scope>NUCLEOTIDE SEQUENCE [LARGE SCALE GENOMIC DNA]</scope>
    <source>
        <strain evidence="2 3">NPDC038104</strain>
    </source>
</reference>
<protein>
    <submittedName>
        <fullName evidence="2">Tat pathway signal sequence domain protein</fullName>
    </submittedName>
</protein>
<evidence type="ECO:0000313" key="2">
    <source>
        <dbReference type="EMBL" id="MEU3557022.1"/>
    </source>
</evidence>
<name>A0ABV2YMR8_9ACTN</name>
<dbReference type="RefSeq" id="WP_108956202.1">
    <property type="nucleotide sequence ID" value="NZ_BEVZ01000007.1"/>
</dbReference>
<feature type="signal peptide" evidence="1">
    <location>
        <begin position="1"/>
        <end position="28"/>
    </location>
</feature>
<dbReference type="EMBL" id="JBEZUR010000045">
    <property type="protein sequence ID" value="MEU3557022.1"/>
    <property type="molecule type" value="Genomic_DNA"/>
</dbReference>
<accession>A0ABV2YMR8</accession>
<sequence length="216" mass="20974">MRNRRTALLATAALAGVASLGASTTAVAAPAAATSVLTYDATGANVPVGAKLTASLAAGTTAKLTTTAGGSTGVTCTGSAIEAIVATNPTAPGTATENNVKQTFDAATCTSNIPLTTGVASITVTPLLTAAVTSGGALTVNGPITATAVLKTPFGNVTCVYNKSSISGTTNNADDSINFSNQLFTKTSGSTTCPSNSYFTAKYAPVTGPGGAVSVN</sequence>
<dbReference type="InterPro" id="IPR006311">
    <property type="entry name" value="TAT_signal"/>
</dbReference>
<feature type="chain" id="PRO_5045100058" evidence="1">
    <location>
        <begin position="29"/>
        <end position="216"/>
    </location>
</feature>
<dbReference type="PROSITE" id="PS51318">
    <property type="entry name" value="TAT"/>
    <property type="match status" value="1"/>
</dbReference>